<proteinExistence type="predicted"/>
<reference evidence="2 3" key="1">
    <citation type="submission" date="2019-09" db="EMBL/GenBank/DDBJ databases">
        <title>Genome sequence of Hymenobacter sp. M3.</title>
        <authorList>
            <person name="Srinivasan S."/>
        </authorList>
    </citation>
    <scope>NUCLEOTIDE SEQUENCE [LARGE SCALE GENOMIC DNA]</scope>
    <source>
        <strain evidence="2 3">M3</strain>
    </source>
</reference>
<evidence type="ECO:0000313" key="3">
    <source>
        <dbReference type="Proteomes" id="UP000326380"/>
    </source>
</evidence>
<dbReference type="EMBL" id="VTWU01000002">
    <property type="protein sequence ID" value="KAA9338491.1"/>
    <property type="molecule type" value="Genomic_DNA"/>
</dbReference>
<dbReference type="Gene3D" id="2.60.40.420">
    <property type="entry name" value="Cupredoxins - blue copper proteins"/>
    <property type="match status" value="1"/>
</dbReference>
<dbReference type="Pfam" id="PF18962">
    <property type="entry name" value="Por_Secre_tail"/>
    <property type="match status" value="1"/>
</dbReference>
<dbReference type="InterPro" id="IPR026444">
    <property type="entry name" value="Secre_tail"/>
</dbReference>
<name>A0A7L5A0L9_9BACT</name>
<evidence type="ECO:0000259" key="1">
    <source>
        <dbReference type="Pfam" id="PF18962"/>
    </source>
</evidence>
<organism evidence="2 3">
    <name type="scientific">Hymenobacter busanensis</name>
    <dbReference type="NCBI Taxonomy" id="2607656"/>
    <lineage>
        <taxon>Bacteria</taxon>
        <taxon>Pseudomonadati</taxon>
        <taxon>Bacteroidota</taxon>
        <taxon>Cytophagia</taxon>
        <taxon>Cytophagales</taxon>
        <taxon>Hymenobacteraceae</taxon>
        <taxon>Hymenobacter</taxon>
    </lineage>
</organism>
<protein>
    <submittedName>
        <fullName evidence="2">T9SS type A sorting domain-containing protein</fullName>
    </submittedName>
</protein>
<evidence type="ECO:0000313" key="2">
    <source>
        <dbReference type="EMBL" id="KAA9338491.1"/>
    </source>
</evidence>
<keyword evidence="3" id="KW-1185">Reference proteome</keyword>
<dbReference type="AlphaFoldDB" id="A0A7L5A0L9"/>
<feature type="domain" description="Secretion system C-terminal sorting" evidence="1">
    <location>
        <begin position="127"/>
        <end position="204"/>
    </location>
</feature>
<sequence>MKTFTRLALVLTLLCVQASAFAATWTVTVRDNDYSPQFLNIQPGDVVRWQWASGVHPTMSDSSPAAWSTFTPSASTTRSITFNTLGSFPYHCTAHGAPGAGMYGEITVSPVPTPTLNLRNATASLDVYPSPARGGQVTVAMGDAKANGIYQLRVSNIIGSEVRSISLRPELVAKGQPVDLSGLPAGIYFCNLLVNDKAIATKRITIQD</sequence>
<dbReference type="SUPFAM" id="SSF49503">
    <property type="entry name" value="Cupredoxins"/>
    <property type="match status" value="1"/>
</dbReference>
<dbReference type="NCBIfam" id="TIGR04183">
    <property type="entry name" value="Por_Secre_tail"/>
    <property type="match status" value="1"/>
</dbReference>
<dbReference type="Proteomes" id="UP000326380">
    <property type="component" value="Unassembled WGS sequence"/>
</dbReference>
<gene>
    <name evidence="2" type="ORF">F0P96_06565</name>
</gene>
<comment type="caution">
    <text evidence="2">The sequence shown here is derived from an EMBL/GenBank/DDBJ whole genome shotgun (WGS) entry which is preliminary data.</text>
</comment>
<dbReference type="InterPro" id="IPR008972">
    <property type="entry name" value="Cupredoxin"/>
</dbReference>
<dbReference type="RefSeq" id="WP_151078040.1">
    <property type="nucleotide sequence ID" value="NZ_CP047647.1"/>
</dbReference>
<accession>A0A7L5A0L9</accession>